<dbReference type="AlphaFoldDB" id="A0A212T401"/>
<dbReference type="EC" id="7.1.1.9" evidence="10"/>
<protein>
    <recommendedName>
        <fullName evidence="10">Cytochrome c oxidase polypeptide 4</fullName>
        <ecNumber evidence="10">7.1.1.9</ecNumber>
    </recommendedName>
    <alternativeName>
        <fullName evidence="10">Cytochrome aa3 subunit 4</fullName>
    </alternativeName>
    <alternativeName>
        <fullName evidence="10">Cytochrome c oxidase polypeptide IV</fullName>
    </alternativeName>
</protein>
<dbReference type="EMBL" id="FYEZ01000001">
    <property type="protein sequence ID" value="SNC60758.1"/>
    <property type="molecule type" value="Genomic_DNA"/>
</dbReference>
<evidence type="ECO:0000256" key="11">
    <source>
        <dbReference type="SAM" id="Phobius"/>
    </source>
</evidence>
<dbReference type="Pfam" id="PF12270">
    <property type="entry name" value="Cyt_c_ox_IV"/>
    <property type="match status" value="1"/>
</dbReference>
<dbReference type="GO" id="GO:0022900">
    <property type="term" value="P:electron transport chain"/>
    <property type="evidence" value="ECO:0007669"/>
    <property type="project" value="InterPro"/>
</dbReference>
<evidence type="ECO:0000256" key="7">
    <source>
        <dbReference type="ARBA" id="ARBA00022989"/>
    </source>
</evidence>
<evidence type="ECO:0000256" key="3">
    <source>
        <dbReference type="ARBA" id="ARBA00006870"/>
    </source>
</evidence>
<keyword evidence="4 10" id="KW-1003">Cell membrane</keyword>
<keyword evidence="8 10" id="KW-0472">Membrane</keyword>
<evidence type="ECO:0000256" key="10">
    <source>
        <dbReference type="PIRNR" id="PIRNR017385"/>
    </source>
</evidence>
<comment type="similarity">
    <text evidence="3 10">Belongs to the cytochrome c oxidase bacterial subunit CtaF family.</text>
</comment>
<evidence type="ECO:0000256" key="8">
    <source>
        <dbReference type="ARBA" id="ARBA00023136"/>
    </source>
</evidence>
<name>A0A212T401_9MICO</name>
<accession>A0A212T401</accession>
<gene>
    <name evidence="12" type="ORF">SAMN05445756_0344</name>
</gene>
<dbReference type="InterPro" id="IPR021050">
    <property type="entry name" value="Cyt_c_oxidase_su4_actinobac"/>
</dbReference>
<reference evidence="12 13" key="1">
    <citation type="submission" date="2017-06" db="EMBL/GenBank/DDBJ databases">
        <authorList>
            <person name="Kim H.J."/>
            <person name="Triplett B.A."/>
        </authorList>
    </citation>
    <scope>NUCLEOTIDE SEQUENCE [LARGE SCALE GENOMIC DNA]</scope>
    <source>
        <strain evidence="12 13">DSM 22179</strain>
    </source>
</reference>
<comment type="subunit">
    <text evidence="10">Associates with subunits I, II and III to form cytochrome c oxidase.</text>
</comment>
<dbReference type="OrthoDB" id="5244617at2"/>
<feature type="transmembrane region" description="Helical" evidence="11">
    <location>
        <begin position="31"/>
        <end position="52"/>
    </location>
</feature>
<comment type="subcellular location">
    <subcellularLocation>
        <location evidence="2">Cell membrane</location>
        <topology evidence="2">Multi-pass membrane protein</topology>
    </subcellularLocation>
</comment>
<dbReference type="PIRSF" id="PIRSF017385">
    <property type="entry name" value="CtaF"/>
    <property type="match status" value="1"/>
</dbReference>
<sequence>MKVETKLFWYLTPAYVIFFLLYGFWTGWNEPVGAIALGLSVVFWVMIAWYLGVTAKTIDGIRPEDDRFGHQDQVAGHYGHFAPYSWWPLWLSLACAVVFTGVAVGWWMFVIGLFMLVIAVVGWVYEYYSGPHHV</sequence>
<evidence type="ECO:0000313" key="13">
    <source>
        <dbReference type="Proteomes" id="UP000198122"/>
    </source>
</evidence>
<evidence type="ECO:0000256" key="2">
    <source>
        <dbReference type="ARBA" id="ARBA00004651"/>
    </source>
</evidence>
<keyword evidence="6 10" id="KW-1278">Translocase</keyword>
<evidence type="ECO:0000256" key="4">
    <source>
        <dbReference type="ARBA" id="ARBA00022475"/>
    </source>
</evidence>
<keyword evidence="13" id="KW-1185">Reference proteome</keyword>
<keyword evidence="5 11" id="KW-0812">Transmembrane</keyword>
<dbReference type="RefSeq" id="WP_088817364.1">
    <property type="nucleotide sequence ID" value="NZ_FYEZ01000001.1"/>
</dbReference>
<evidence type="ECO:0000256" key="6">
    <source>
        <dbReference type="ARBA" id="ARBA00022967"/>
    </source>
</evidence>
<keyword evidence="7 11" id="KW-1133">Transmembrane helix</keyword>
<feature type="transmembrane region" description="Helical" evidence="11">
    <location>
        <begin position="106"/>
        <end position="128"/>
    </location>
</feature>
<evidence type="ECO:0000256" key="1">
    <source>
        <dbReference type="ARBA" id="ARBA00002536"/>
    </source>
</evidence>
<evidence type="ECO:0000256" key="9">
    <source>
        <dbReference type="ARBA" id="ARBA00047816"/>
    </source>
</evidence>
<proteinExistence type="inferred from homology"/>
<comment type="function">
    <text evidence="1 10">Part of cytochrome c oxidase, its function is unknown.</text>
</comment>
<evidence type="ECO:0000256" key="5">
    <source>
        <dbReference type="ARBA" id="ARBA00022692"/>
    </source>
</evidence>
<organism evidence="12 13">
    <name type="scientific">Kytococcus aerolatus</name>
    <dbReference type="NCBI Taxonomy" id="592308"/>
    <lineage>
        <taxon>Bacteria</taxon>
        <taxon>Bacillati</taxon>
        <taxon>Actinomycetota</taxon>
        <taxon>Actinomycetes</taxon>
        <taxon>Micrococcales</taxon>
        <taxon>Kytococcaceae</taxon>
        <taxon>Kytococcus</taxon>
    </lineage>
</organism>
<dbReference type="GO" id="GO:0005886">
    <property type="term" value="C:plasma membrane"/>
    <property type="evidence" value="ECO:0007669"/>
    <property type="project" value="UniProtKB-SubCell"/>
</dbReference>
<comment type="catalytic activity">
    <reaction evidence="9 10">
        <text>4 Fe(II)-[cytochrome c] + O2 + 8 H(+)(in) = 4 Fe(III)-[cytochrome c] + 2 H2O + 4 H(+)(out)</text>
        <dbReference type="Rhea" id="RHEA:11436"/>
        <dbReference type="Rhea" id="RHEA-COMP:10350"/>
        <dbReference type="Rhea" id="RHEA-COMP:14399"/>
        <dbReference type="ChEBI" id="CHEBI:15377"/>
        <dbReference type="ChEBI" id="CHEBI:15378"/>
        <dbReference type="ChEBI" id="CHEBI:15379"/>
        <dbReference type="ChEBI" id="CHEBI:29033"/>
        <dbReference type="ChEBI" id="CHEBI:29034"/>
        <dbReference type="EC" id="7.1.1.9"/>
    </reaction>
</comment>
<feature type="transmembrane region" description="Helical" evidence="11">
    <location>
        <begin position="7"/>
        <end position="25"/>
    </location>
</feature>
<evidence type="ECO:0000313" key="12">
    <source>
        <dbReference type="EMBL" id="SNC60758.1"/>
    </source>
</evidence>
<dbReference type="Proteomes" id="UP000198122">
    <property type="component" value="Unassembled WGS sequence"/>
</dbReference>
<dbReference type="GO" id="GO:0004129">
    <property type="term" value="F:cytochrome-c oxidase activity"/>
    <property type="evidence" value="ECO:0007669"/>
    <property type="project" value="UniProtKB-EC"/>
</dbReference>